<dbReference type="GO" id="GO:0007155">
    <property type="term" value="P:cell adhesion"/>
    <property type="evidence" value="ECO:0007669"/>
    <property type="project" value="TreeGrafter"/>
</dbReference>
<keyword evidence="1 6" id="KW-0732">Signal</keyword>
<keyword evidence="5" id="KW-1133">Transmembrane helix</keyword>
<dbReference type="PANTHER" id="PTHR11311:SF15">
    <property type="entry name" value="SPONDIN-2"/>
    <property type="match status" value="1"/>
</dbReference>
<feature type="domain" description="Spondin-like TSP1" evidence="7">
    <location>
        <begin position="1106"/>
        <end position="1162"/>
    </location>
</feature>
<feature type="domain" description="Spondin-like TSP1" evidence="7">
    <location>
        <begin position="164"/>
        <end position="222"/>
    </location>
</feature>
<feature type="domain" description="Spondin-like TSP1" evidence="7">
    <location>
        <begin position="881"/>
        <end position="933"/>
    </location>
</feature>
<evidence type="ECO:0000256" key="4">
    <source>
        <dbReference type="SAM" id="MobiDB-lite"/>
    </source>
</evidence>
<evidence type="ECO:0000259" key="7">
    <source>
        <dbReference type="Pfam" id="PF19028"/>
    </source>
</evidence>
<dbReference type="Pfam" id="PF00090">
    <property type="entry name" value="TSP_1"/>
    <property type="match status" value="11"/>
</dbReference>
<organism evidence="8">
    <name type="scientific">Alexandrium andersonii</name>
    <dbReference type="NCBI Taxonomy" id="327968"/>
    <lineage>
        <taxon>Eukaryota</taxon>
        <taxon>Sar</taxon>
        <taxon>Alveolata</taxon>
        <taxon>Dinophyceae</taxon>
        <taxon>Gonyaulacales</taxon>
        <taxon>Pyrocystaceae</taxon>
        <taxon>Alexandrium</taxon>
    </lineage>
</organism>
<feature type="signal peptide" evidence="6">
    <location>
        <begin position="1"/>
        <end position="22"/>
    </location>
</feature>
<feature type="transmembrane region" description="Helical" evidence="5">
    <location>
        <begin position="1478"/>
        <end position="1498"/>
    </location>
</feature>
<dbReference type="Pfam" id="PF19028">
    <property type="entry name" value="TSP1_spondin"/>
    <property type="match status" value="8"/>
</dbReference>
<reference evidence="8" key="1">
    <citation type="submission" date="2021-01" db="EMBL/GenBank/DDBJ databases">
        <authorList>
            <person name="Corre E."/>
            <person name="Pelletier E."/>
            <person name="Niang G."/>
            <person name="Scheremetjew M."/>
            <person name="Finn R."/>
            <person name="Kale V."/>
            <person name="Holt S."/>
            <person name="Cochrane G."/>
            <person name="Meng A."/>
            <person name="Brown T."/>
            <person name="Cohen L."/>
        </authorList>
    </citation>
    <scope>NUCLEOTIDE SEQUENCE</scope>
    <source>
        <strain evidence="8">CCMP2222</strain>
    </source>
</reference>
<gene>
    <name evidence="8" type="ORF">AAND1436_LOCUS46575</name>
</gene>
<protein>
    <recommendedName>
        <fullName evidence="7">Spondin-like TSP1 domain-containing protein</fullName>
    </recommendedName>
</protein>
<keyword evidence="3" id="KW-0325">Glycoprotein</keyword>
<evidence type="ECO:0000256" key="6">
    <source>
        <dbReference type="SAM" id="SignalP"/>
    </source>
</evidence>
<keyword evidence="5" id="KW-0812">Transmembrane</keyword>
<feature type="region of interest" description="Disordered" evidence="4">
    <location>
        <begin position="1505"/>
        <end position="1526"/>
    </location>
</feature>
<dbReference type="EMBL" id="HBGQ01097529">
    <property type="protein sequence ID" value="CAD9536542.1"/>
    <property type="molecule type" value="Transcribed_RNA"/>
</dbReference>
<dbReference type="PROSITE" id="PS50092">
    <property type="entry name" value="TSP1"/>
    <property type="match status" value="22"/>
</dbReference>
<name>A0A7S2NEM3_9DINO</name>
<dbReference type="SMART" id="SM00209">
    <property type="entry name" value="TSP1"/>
    <property type="match status" value="24"/>
</dbReference>
<dbReference type="InterPro" id="IPR000884">
    <property type="entry name" value="TSP1_rpt"/>
</dbReference>
<dbReference type="PANTHER" id="PTHR11311">
    <property type="entry name" value="SPONDIN"/>
    <property type="match status" value="1"/>
</dbReference>
<evidence type="ECO:0000256" key="1">
    <source>
        <dbReference type="ARBA" id="ARBA00022729"/>
    </source>
</evidence>
<evidence type="ECO:0000256" key="2">
    <source>
        <dbReference type="ARBA" id="ARBA00023157"/>
    </source>
</evidence>
<feature type="domain" description="Spondin-like TSP1" evidence="7">
    <location>
        <begin position="517"/>
        <end position="565"/>
    </location>
</feature>
<evidence type="ECO:0000256" key="5">
    <source>
        <dbReference type="SAM" id="Phobius"/>
    </source>
</evidence>
<dbReference type="InterPro" id="IPR051418">
    <property type="entry name" value="Spondin/Thrombospondin_T1"/>
</dbReference>
<keyword evidence="2" id="KW-1015">Disulfide bond</keyword>
<proteinExistence type="predicted"/>
<sequence>MVVVTSSRVAALLLLATQLAAAHECTGYDEEWSRCPDLKECHTCTPVDCQWAEWGEWFAGGGCTGVQFRQRIIQVANNECGTPCEGAKIQSQAATHLEEYKKECEFATKDCVLGEWSQWSHCPDKLSQSERTREVISYPTNGGAACTDVTKETKPCSGPEAVDCVLDDWLGWTGCSVKCGEGRHTRMRKVRTPAKDGGKPCGGDNMLQNMTLETKSCFMDPCESKDCMLGDWQEWSICDASFAPQRYRERSVAQERMGDGAPCPETELMQTAGCPLADKVDCELSEWSEWVACDKTCDGGQTYRSRFLKKPMSEGGSCEASSLREARACDNPACAKPPGDCEVGEWEEWSSCQPACGQGSKTRKRKVIKTADEGGSGCSESLEEISPCQGAACDISDCQWSEWYDWSACTVSCGGGVKRRNRLVAIAPRNGGALCDDKTMEEAVPCNSDTCEHDCRDAAWGEWYDWSPCSASCSSGFRSRRRDVKQDANECGRALSGLREEYQVCENLPSCVVALNCKLSSWSEWSECSKKCNGIQDRTRTIENYARGNGLACPEAALHQIMSCHPKSGALPEGSCAPEAVQDAELSEWSEWGECDRECGGGQKTKTRFLKVNATHGGATLSEPLKIMAACNTQRCGPVEPCTDCQWGEWGEWSECMKCGGQKERHRSITQMPNYCGKQCDIVHAKEVSNCTSQCEESLFCAWNSWSSSSGCDAGCGIKTTMRNRALGIKRLPEGVPFFEGTKNTHCSGAQLQAEKCENYKPCDLPCVRQDGEFTMWSEWTTCTCVGLAWRTRRIQVENNECGVPPSGPLQESKKCTHASCLPVHCLMSEWTAWTDCGDNPNGQSYRHRSIVREPERDGNGCHGNLTETTACYKSCVPEACQVSEWSGWSSCTQTCGGGLQTRSRRVMAHAKCGGEACNENLEEMQTCNMGGCAHDTVDCRWGEWGPWSGWDLQKQRYRRRSIDVFPNGGAECVGPMMQLDQEGHLGEVKDCQYSAWVPGPCDKDCGGGQSVRQRQISVFPTAGGKMCDENLMRIEPCNEHMCNSDDCQLSDWVEWTSCTAGCGVGQQTRTREIRSNRGDGGQGCTAPLSETRPCESSESCEFKDCQWGEWSKWSSCSCDCGGGMQTRDRHIAQSPENGGAACPAGDSEPREELQACNTHPCPEPNCRDGSWSEWSGWSPCSMSCGGGVSYRTRKIATMADECGQPAEGPDREEQFCNEEVACEEPIDCEFSDWGTWSDCSGSCDGIMRRSRRIATYGRGNGAFCKGGLKETAPCSTAPEGSCEQKPPVDCAFNEWGAWSACTSSCSGGTQHRSRTFAHLPAEGGAPCEGGLSEVQECGRNSCLHDPQDCKLDEWQEWSACDKCNGQKKRFRDVLQYASDGGMNCDHLGTEELGECDSPCHTDNTVCAWGDWKEWGQCSAVCGEGRRSRRRYLGAEPTSIFDLEGKSIADPESSASKRFDELRQMRQRLASHSVQGPALAFSGGCLSFLLAFAVIRSVSGASQRRRLTDSRQPLQGNAYDHLPNLE</sequence>
<feature type="domain" description="Spondin-like TSP1" evidence="7">
    <location>
        <begin position="341"/>
        <end position="393"/>
    </location>
</feature>
<dbReference type="InterPro" id="IPR036383">
    <property type="entry name" value="TSP1_rpt_sf"/>
</dbReference>
<feature type="domain" description="Spondin-like TSP1" evidence="7">
    <location>
        <begin position="1291"/>
        <end position="1343"/>
    </location>
</feature>
<feature type="chain" id="PRO_5031346240" description="Spondin-like TSP1 domain-containing protein" evidence="6">
    <location>
        <begin position="23"/>
        <end position="1526"/>
    </location>
</feature>
<dbReference type="GO" id="GO:0031012">
    <property type="term" value="C:extracellular matrix"/>
    <property type="evidence" value="ECO:0007669"/>
    <property type="project" value="TreeGrafter"/>
</dbReference>
<keyword evidence="5" id="KW-0472">Membrane</keyword>
<feature type="domain" description="Spondin-like TSP1" evidence="7">
    <location>
        <begin position="1048"/>
        <end position="1101"/>
    </location>
</feature>
<dbReference type="InterPro" id="IPR044004">
    <property type="entry name" value="TSP1_spondin_dom"/>
</dbReference>
<accession>A0A7S2NEM3</accession>
<dbReference type="Gene3D" id="2.20.100.10">
    <property type="entry name" value="Thrombospondin type-1 (TSP1) repeat"/>
    <property type="match status" value="20"/>
</dbReference>
<feature type="domain" description="Spondin-like TSP1" evidence="7">
    <location>
        <begin position="398"/>
        <end position="451"/>
    </location>
</feature>
<dbReference type="SUPFAM" id="SSF82895">
    <property type="entry name" value="TSP-1 type 1 repeat"/>
    <property type="match status" value="18"/>
</dbReference>
<evidence type="ECO:0000256" key="3">
    <source>
        <dbReference type="ARBA" id="ARBA00023180"/>
    </source>
</evidence>
<evidence type="ECO:0000313" key="8">
    <source>
        <dbReference type="EMBL" id="CAD9536542.1"/>
    </source>
</evidence>